<evidence type="ECO:0000313" key="3">
    <source>
        <dbReference type="Proteomes" id="UP000281128"/>
    </source>
</evidence>
<keyword evidence="1" id="KW-0472">Membrane</keyword>
<keyword evidence="3" id="KW-1185">Reference proteome</keyword>
<keyword evidence="1" id="KW-0812">Transmembrane</keyword>
<reference evidence="2 3" key="1">
    <citation type="submission" date="2018-09" db="EMBL/GenBank/DDBJ databases">
        <title>Roseovarius spongiae sp. nov., isolated from a marine sponge.</title>
        <authorList>
            <person name="Zhuang L."/>
            <person name="Luo L."/>
        </authorList>
    </citation>
    <scope>NUCLEOTIDE SEQUENCE [LARGE SCALE GENOMIC DNA]</scope>
    <source>
        <strain evidence="2 3">HN-E21</strain>
    </source>
</reference>
<name>A0A3A8AWM7_9RHOB</name>
<sequence>MTLTETTADSGAPTAVDETEARQARTTLIAVILGIVAWGLCFAVWGLPGLYLPAVALVPVVFGSFILICTGR</sequence>
<keyword evidence="1" id="KW-1133">Transmembrane helix</keyword>
<protein>
    <submittedName>
        <fullName evidence="2">Uncharacterized protein</fullName>
    </submittedName>
</protein>
<dbReference type="RefSeq" id="WP_121162975.1">
    <property type="nucleotide sequence ID" value="NZ_RAPE01000001.1"/>
</dbReference>
<evidence type="ECO:0000256" key="1">
    <source>
        <dbReference type="SAM" id="Phobius"/>
    </source>
</evidence>
<dbReference type="EMBL" id="RAPE01000001">
    <property type="protein sequence ID" value="RKF16056.1"/>
    <property type="molecule type" value="Genomic_DNA"/>
</dbReference>
<comment type="caution">
    <text evidence="2">The sequence shown here is derived from an EMBL/GenBank/DDBJ whole genome shotgun (WGS) entry which is preliminary data.</text>
</comment>
<evidence type="ECO:0000313" key="2">
    <source>
        <dbReference type="EMBL" id="RKF16056.1"/>
    </source>
</evidence>
<dbReference type="Proteomes" id="UP000281128">
    <property type="component" value="Unassembled WGS sequence"/>
</dbReference>
<proteinExistence type="predicted"/>
<gene>
    <name evidence="2" type="ORF">D6850_00320</name>
</gene>
<feature type="transmembrane region" description="Helical" evidence="1">
    <location>
        <begin position="27"/>
        <end position="45"/>
    </location>
</feature>
<organism evidence="2 3">
    <name type="scientific">Roseovarius spongiae</name>
    <dbReference type="NCBI Taxonomy" id="2320272"/>
    <lineage>
        <taxon>Bacteria</taxon>
        <taxon>Pseudomonadati</taxon>
        <taxon>Pseudomonadota</taxon>
        <taxon>Alphaproteobacteria</taxon>
        <taxon>Rhodobacterales</taxon>
        <taxon>Roseobacteraceae</taxon>
        <taxon>Roseovarius</taxon>
    </lineage>
</organism>
<accession>A0A3A8AWM7</accession>
<feature type="transmembrane region" description="Helical" evidence="1">
    <location>
        <begin position="51"/>
        <end position="70"/>
    </location>
</feature>
<dbReference type="AlphaFoldDB" id="A0A3A8AWM7"/>